<dbReference type="PROSITE" id="PS50853">
    <property type="entry name" value="FN3"/>
    <property type="match status" value="1"/>
</dbReference>
<protein>
    <recommendedName>
        <fullName evidence="2">Fibronectin type-III domain-containing protein</fullName>
    </recommendedName>
</protein>
<evidence type="ECO:0000313" key="3">
    <source>
        <dbReference type="EMBL" id="KMQ59245.1"/>
    </source>
</evidence>
<dbReference type="SMART" id="SM00060">
    <property type="entry name" value="FN3"/>
    <property type="match status" value="1"/>
</dbReference>
<dbReference type="SUPFAM" id="SSF49265">
    <property type="entry name" value="Fibronectin type III"/>
    <property type="match status" value="1"/>
</dbReference>
<dbReference type="InterPro" id="IPR011628">
    <property type="entry name" value="Cleaved_adhesin"/>
</dbReference>
<dbReference type="InterPro" id="IPR013783">
    <property type="entry name" value="Ig-like_fold"/>
</dbReference>
<reference evidence="3 4" key="1">
    <citation type="journal article" date="2013" name="Int. J. Syst. Evol. Microbiol.">
        <title>Chryseobacterium angstadtii sp. nov., isolated from a newt tank.</title>
        <authorList>
            <person name="Kirk K.E."/>
            <person name="Hoffman J.A."/>
            <person name="Smith K.A."/>
            <person name="Strahan B.L."/>
            <person name="Failor K.C."/>
            <person name="Krebs J.E."/>
            <person name="Gale A.N."/>
            <person name="Do T.D."/>
            <person name="Sontag T.C."/>
            <person name="Batties A.M."/>
            <person name="Mistiszyn K."/>
            <person name="Newman J.D."/>
        </authorList>
    </citation>
    <scope>NUCLEOTIDE SEQUENCE [LARGE SCALE GENOMIC DNA]</scope>
    <source>
        <strain evidence="3 4">KM</strain>
    </source>
</reference>
<dbReference type="InterPro" id="IPR026444">
    <property type="entry name" value="Secre_tail"/>
</dbReference>
<dbReference type="Pfam" id="PF18962">
    <property type="entry name" value="Por_Secre_tail"/>
    <property type="match status" value="1"/>
</dbReference>
<evidence type="ECO:0000256" key="1">
    <source>
        <dbReference type="ARBA" id="ARBA00022729"/>
    </source>
</evidence>
<keyword evidence="4" id="KW-1185">Reference proteome</keyword>
<dbReference type="Pfam" id="PF07675">
    <property type="entry name" value="Cleaved_Adhesin"/>
    <property type="match status" value="1"/>
</dbReference>
<dbReference type="InterPro" id="IPR045474">
    <property type="entry name" value="GEVED"/>
</dbReference>
<name>A0A0J7KPQ3_9FLAO</name>
<evidence type="ECO:0000313" key="4">
    <source>
        <dbReference type="Proteomes" id="UP000036261"/>
    </source>
</evidence>
<dbReference type="Pfam" id="PF20009">
    <property type="entry name" value="GEVED"/>
    <property type="match status" value="1"/>
</dbReference>
<feature type="domain" description="Fibronectin type-III" evidence="2">
    <location>
        <begin position="175"/>
        <end position="264"/>
    </location>
</feature>
<gene>
    <name evidence="3" type="ORF">ACM46_19100</name>
</gene>
<comment type="caution">
    <text evidence="3">The sequence shown here is derived from an EMBL/GenBank/DDBJ whole genome shotgun (WGS) entry which is preliminary data.</text>
</comment>
<dbReference type="Gene3D" id="2.60.120.200">
    <property type="match status" value="1"/>
</dbReference>
<dbReference type="PATRIC" id="fig|558151.6.peg.4026"/>
<dbReference type="Pfam" id="PF00041">
    <property type="entry name" value="fn3"/>
    <property type="match status" value="1"/>
</dbReference>
<dbReference type="AlphaFoldDB" id="A0A0J7KPQ3"/>
<dbReference type="STRING" id="558151.ACM46_19100"/>
<dbReference type="InterPro" id="IPR036116">
    <property type="entry name" value="FN3_sf"/>
</dbReference>
<dbReference type="EMBL" id="LFND01000007">
    <property type="protein sequence ID" value="KMQ59245.1"/>
    <property type="molecule type" value="Genomic_DNA"/>
</dbReference>
<evidence type="ECO:0000259" key="2">
    <source>
        <dbReference type="PROSITE" id="PS50853"/>
    </source>
</evidence>
<accession>A0A0J7KPQ3</accession>
<proteinExistence type="predicted"/>
<dbReference type="Gene3D" id="2.60.40.10">
    <property type="entry name" value="Immunoglobulins"/>
    <property type="match status" value="1"/>
</dbReference>
<dbReference type="InterPro" id="IPR003961">
    <property type="entry name" value="FN3_dom"/>
</dbReference>
<dbReference type="NCBIfam" id="NF038128">
    <property type="entry name" value="choice_anch_J"/>
    <property type="match status" value="1"/>
</dbReference>
<sequence>MCALPIAAHAQFFQNFDAGTTTPAGWSVINGGDTNGFIFGPGAPRSTYSLPNAAQINYSTAAHDDFLVTPAITVVAGVNDRLTYFVKNQDPNYVENYAVKLSTTTATAAAFTTVLTANAPAPSKWTFFSVDLSAYVGQTVYVGFQATSTDMFRLLFDDISTDTAPTVVPNCVASLVSPANGATGVNPNAATLTWTAPASGGKVDSYDVYLDTNSNPTTLVASNYLFADFSNLLGNTTYYWKVVAKNAAGVAVGCQTSSFTTRDAFAPYCSGNLRFTDGVEPITSVQLRNMTNTSSEVLTSPAHENFTDKNVSVEQGATYPITFKGNTDGNSTNRFIVYIDWNQDGDFADTGEAFFGTAATAVTLVNSTGVDAKTATGNIVVPATATLGKTRMRVKKNFGSTIYLSPCYSSGTSLTSTSGTAGYGQAEDYLITIVPAGTLAVNETNAQAKLAVYPNPMKDVLNISTSGRKVTEVTFYSAEGRLVKSVKENVSVIQTGDLKSGVYLVKVKTEDSEQTFKVIKE</sequence>
<dbReference type="Proteomes" id="UP000036261">
    <property type="component" value="Unassembled WGS sequence"/>
</dbReference>
<keyword evidence="1" id="KW-0732">Signal</keyword>
<organism evidence="3 4">
    <name type="scientific">Chryseobacterium angstadtii</name>
    <dbReference type="NCBI Taxonomy" id="558151"/>
    <lineage>
        <taxon>Bacteria</taxon>
        <taxon>Pseudomonadati</taxon>
        <taxon>Bacteroidota</taxon>
        <taxon>Flavobacteriia</taxon>
        <taxon>Flavobacteriales</taxon>
        <taxon>Weeksellaceae</taxon>
        <taxon>Chryseobacterium group</taxon>
        <taxon>Chryseobacterium</taxon>
    </lineage>
</organism>
<dbReference type="NCBIfam" id="TIGR04183">
    <property type="entry name" value="Por_Secre_tail"/>
    <property type="match status" value="1"/>
</dbReference>
<dbReference type="CDD" id="cd00063">
    <property type="entry name" value="FN3"/>
    <property type="match status" value="1"/>
</dbReference>